<accession>A0A6U3NV28</accession>
<name>A0A6U3NV28_9STRA</name>
<dbReference type="AlphaFoldDB" id="A0A6U3NV28"/>
<organism evidence="1">
    <name type="scientific">Ditylum brightwellii</name>
    <dbReference type="NCBI Taxonomy" id="49249"/>
    <lineage>
        <taxon>Eukaryota</taxon>
        <taxon>Sar</taxon>
        <taxon>Stramenopiles</taxon>
        <taxon>Ochrophyta</taxon>
        <taxon>Bacillariophyta</taxon>
        <taxon>Mediophyceae</taxon>
        <taxon>Lithodesmiophycidae</taxon>
        <taxon>Lithodesmiales</taxon>
        <taxon>Lithodesmiaceae</taxon>
        <taxon>Ditylum</taxon>
    </lineage>
</organism>
<sequence>MTDNKIFELLNFDPENFSDVEDEKLSADEILKEIELNPHSAEMAYPFLLGKRYPLHQAIALGAPLNVVKALSLPLAVKAKCEAETALHFALRYDASPDTVLYLLSKYPGSAREKGVFGNTPLHLACQANASIGVVSSLMDAHPAALSMKNTHCWEKPLHCACKGNASLDMVKLIANRWPEALQKKNIYRRTPLHLACRHHAPLDVVSFLAEAWPDAVRDVTNGYTLLHHACLDHAPLEVILLLLCKWPEATLRRNSHGETPLAISNRDDASTEVQSKVLSYVSQLCDNNIDENSMKEAMKLFIEIGWLDGIVLLLDRKPQVLQGMDDMDIKLLPDFFTMVKRRCKFKTMWYLLNNMQEILSDTQ</sequence>
<dbReference type="Gene3D" id="1.25.40.20">
    <property type="entry name" value="Ankyrin repeat-containing domain"/>
    <property type="match status" value="1"/>
</dbReference>
<reference evidence="1" key="1">
    <citation type="submission" date="2021-01" db="EMBL/GenBank/DDBJ databases">
        <authorList>
            <person name="Corre E."/>
            <person name="Pelletier E."/>
            <person name="Niang G."/>
            <person name="Scheremetjew M."/>
            <person name="Finn R."/>
            <person name="Kale V."/>
            <person name="Holt S."/>
            <person name="Cochrane G."/>
            <person name="Meng A."/>
            <person name="Brown T."/>
            <person name="Cohen L."/>
        </authorList>
    </citation>
    <scope>NUCLEOTIDE SEQUENCE</scope>
    <source>
        <strain evidence="1">Pop2</strain>
    </source>
</reference>
<proteinExistence type="predicted"/>
<dbReference type="SUPFAM" id="SSF48403">
    <property type="entry name" value="Ankyrin repeat"/>
    <property type="match status" value="1"/>
</dbReference>
<dbReference type="PANTHER" id="PTHR24121">
    <property type="entry name" value="NO MECHANORECEPTOR POTENTIAL C, ISOFORM D-RELATED"/>
    <property type="match status" value="1"/>
</dbReference>
<dbReference type="PANTHER" id="PTHR24121:SF23">
    <property type="entry name" value="NO MECHANORECEPTOR POTENTIAL C, ISOFORM H"/>
    <property type="match status" value="1"/>
</dbReference>
<dbReference type="InterPro" id="IPR036770">
    <property type="entry name" value="Ankyrin_rpt-contain_sf"/>
</dbReference>
<dbReference type="InterPro" id="IPR002110">
    <property type="entry name" value="Ankyrin_rpt"/>
</dbReference>
<dbReference type="SMART" id="SM00248">
    <property type="entry name" value="ANK"/>
    <property type="match status" value="5"/>
</dbReference>
<gene>
    <name evidence="1" type="ORF">DBRI1063_LOCUS816</name>
</gene>
<dbReference type="Pfam" id="PF12796">
    <property type="entry name" value="Ank_2"/>
    <property type="match status" value="1"/>
</dbReference>
<protein>
    <submittedName>
        <fullName evidence="1">Uncharacterized protein</fullName>
    </submittedName>
</protein>
<evidence type="ECO:0000313" key="1">
    <source>
        <dbReference type="EMBL" id="CAD9314410.1"/>
    </source>
</evidence>
<dbReference type="EMBL" id="HBGN01001276">
    <property type="protein sequence ID" value="CAD9314410.1"/>
    <property type="molecule type" value="Transcribed_RNA"/>
</dbReference>